<organism evidence="8 9">
    <name type="scientific">Oceanobacillus indicireducens</name>
    <dbReference type="NCBI Taxonomy" id="1004261"/>
    <lineage>
        <taxon>Bacteria</taxon>
        <taxon>Bacillati</taxon>
        <taxon>Bacillota</taxon>
        <taxon>Bacilli</taxon>
        <taxon>Bacillales</taxon>
        <taxon>Bacillaceae</taxon>
        <taxon>Oceanobacillus</taxon>
    </lineage>
</organism>
<comment type="similarity">
    <text evidence="2">Belongs to the ComB family.</text>
</comment>
<reference evidence="8" key="1">
    <citation type="journal article" date="2014" name="Int. J. Syst. Evol. Microbiol.">
        <title>Complete genome sequence of Corynebacterium casei LMG S-19264T (=DSM 44701T), isolated from a smear-ripened cheese.</title>
        <authorList>
            <consortium name="US DOE Joint Genome Institute (JGI-PGF)"/>
            <person name="Walter F."/>
            <person name="Albersmeier A."/>
            <person name="Kalinowski J."/>
            <person name="Ruckert C."/>
        </authorList>
    </citation>
    <scope>NUCLEOTIDE SEQUENCE</scope>
    <source>
        <strain evidence="8">JCM 17251</strain>
    </source>
</reference>
<evidence type="ECO:0000256" key="2">
    <source>
        <dbReference type="ARBA" id="ARBA00009997"/>
    </source>
</evidence>
<name>A0A918CZU4_9BACI</name>
<protein>
    <recommendedName>
        <fullName evidence="4">Probable 2-phosphosulfolactate phosphatase</fullName>
        <ecNumber evidence="3">3.1.3.71</ecNumber>
    </recommendedName>
</protein>
<evidence type="ECO:0000256" key="3">
    <source>
        <dbReference type="ARBA" id="ARBA00012953"/>
    </source>
</evidence>
<accession>A0A918CZU4</accession>
<keyword evidence="6" id="KW-0460">Magnesium</keyword>
<dbReference type="SUPFAM" id="SSF142823">
    <property type="entry name" value="ComB-like"/>
    <property type="match status" value="1"/>
</dbReference>
<dbReference type="PANTHER" id="PTHR37311:SF1">
    <property type="entry name" value="2-PHOSPHOSULFOLACTATE PHOSPHATASE-RELATED"/>
    <property type="match status" value="1"/>
</dbReference>
<evidence type="ECO:0000256" key="7">
    <source>
        <dbReference type="ARBA" id="ARBA00033711"/>
    </source>
</evidence>
<proteinExistence type="inferred from homology"/>
<dbReference type="PANTHER" id="PTHR37311">
    <property type="entry name" value="2-PHOSPHOSULFOLACTATE PHOSPHATASE-RELATED"/>
    <property type="match status" value="1"/>
</dbReference>
<dbReference type="InterPro" id="IPR036702">
    <property type="entry name" value="ComB-like_sf"/>
</dbReference>
<dbReference type="RefSeq" id="WP_229782551.1">
    <property type="nucleotide sequence ID" value="NZ_BMOS01000004.1"/>
</dbReference>
<evidence type="ECO:0000256" key="1">
    <source>
        <dbReference type="ARBA" id="ARBA00001946"/>
    </source>
</evidence>
<comment type="catalytic activity">
    <reaction evidence="7">
        <text>(2R)-O-phospho-3-sulfolactate + H2O = (2R)-3-sulfolactate + phosphate</text>
        <dbReference type="Rhea" id="RHEA:23416"/>
        <dbReference type="ChEBI" id="CHEBI:15377"/>
        <dbReference type="ChEBI" id="CHEBI:15597"/>
        <dbReference type="ChEBI" id="CHEBI:43474"/>
        <dbReference type="ChEBI" id="CHEBI:58738"/>
        <dbReference type="EC" id="3.1.3.71"/>
    </reaction>
</comment>
<dbReference type="GO" id="GO:0000287">
    <property type="term" value="F:magnesium ion binding"/>
    <property type="evidence" value="ECO:0007669"/>
    <property type="project" value="InterPro"/>
</dbReference>
<dbReference type="InterPro" id="IPR005238">
    <property type="entry name" value="ComB-like"/>
</dbReference>
<dbReference type="GO" id="GO:0050532">
    <property type="term" value="F:2-phosphosulfolactate phosphatase activity"/>
    <property type="evidence" value="ECO:0007669"/>
    <property type="project" value="UniProtKB-EC"/>
</dbReference>
<evidence type="ECO:0000256" key="6">
    <source>
        <dbReference type="ARBA" id="ARBA00022842"/>
    </source>
</evidence>
<sequence length="251" mass="27703">MKVHLLLKKEEIDTVQMSDDKIAVVFDVLLATSTIISCLQFGAKEVIPVMNGEEAILMAKGYKTEDVALVGEYDGITIDGFLSPAPSRLEEHVKNKTVLLSTTNGTVAIRQSAPAKEVYIASLLNGEAVSKQIIKTYDNETIIVVCSGSSNQFCLEDFYGAGYFIEQLVKEYGLNNIELTDSALASKIFYQNLSHEAYNVLSESRVGQMLHSHDLQQDLAFVSKQGELSIIPILLEKKIICLEKMETCKGK</sequence>
<gene>
    <name evidence="8" type="primary">comB</name>
    <name evidence="8" type="ORF">GCM10007971_07860</name>
</gene>
<keyword evidence="5" id="KW-0378">Hydrolase</keyword>
<evidence type="ECO:0000256" key="4">
    <source>
        <dbReference type="ARBA" id="ARBA00021948"/>
    </source>
</evidence>
<dbReference type="EC" id="3.1.3.71" evidence="3"/>
<evidence type="ECO:0000256" key="5">
    <source>
        <dbReference type="ARBA" id="ARBA00022801"/>
    </source>
</evidence>
<dbReference type="Pfam" id="PF04029">
    <property type="entry name" value="2-ph_phosp"/>
    <property type="match status" value="1"/>
</dbReference>
<evidence type="ECO:0000313" key="8">
    <source>
        <dbReference type="EMBL" id="GGN52351.1"/>
    </source>
</evidence>
<dbReference type="Gene3D" id="3.90.1560.10">
    <property type="entry name" value="ComB-like"/>
    <property type="match status" value="1"/>
</dbReference>
<keyword evidence="9" id="KW-1185">Reference proteome</keyword>
<dbReference type="Proteomes" id="UP000624041">
    <property type="component" value="Unassembled WGS sequence"/>
</dbReference>
<comment type="cofactor">
    <cofactor evidence="1">
        <name>Mg(2+)</name>
        <dbReference type="ChEBI" id="CHEBI:18420"/>
    </cofactor>
</comment>
<reference evidence="8" key="2">
    <citation type="submission" date="2020-09" db="EMBL/GenBank/DDBJ databases">
        <authorList>
            <person name="Sun Q."/>
            <person name="Ohkuma M."/>
        </authorList>
    </citation>
    <scope>NUCLEOTIDE SEQUENCE</scope>
    <source>
        <strain evidence="8">JCM 17251</strain>
    </source>
</reference>
<comment type="caution">
    <text evidence="8">The sequence shown here is derived from an EMBL/GenBank/DDBJ whole genome shotgun (WGS) entry which is preliminary data.</text>
</comment>
<dbReference type="AlphaFoldDB" id="A0A918CZU4"/>
<evidence type="ECO:0000313" key="9">
    <source>
        <dbReference type="Proteomes" id="UP000624041"/>
    </source>
</evidence>
<dbReference type="EMBL" id="BMOS01000004">
    <property type="protein sequence ID" value="GGN52351.1"/>
    <property type="molecule type" value="Genomic_DNA"/>
</dbReference>
<dbReference type="GO" id="GO:0050545">
    <property type="term" value="F:sulfopyruvate decarboxylase activity"/>
    <property type="evidence" value="ECO:0007669"/>
    <property type="project" value="TreeGrafter"/>
</dbReference>